<dbReference type="GO" id="GO:0070180">
    <property type="term" value="F:large ribosomal subunit rRNA binding"/>
    <property type="evidence" value="ECO:0007669"/>
    <property type="project" value="UniProtKB-UniRule"/>
</dbReference>
<keyword evidence="5" id="KW-0694">RNA-binding</keyword>
<keyword evidence="5" id="KW-0699">rRNA-binding</keyword>
<dbReference type="AlphaFoldDB" id="A0A1B7LCK3"/>
<comment type="caution">
    <text evidence="6">The sequence shown here is derived from an EMBL/GenBank/DDBJ whole genome shotgun (WGS) entry which is preliminary data.</text>
</comment>
<dbReference type="NCBIfam" id="NF000955">
    <property type="entry name" value="PRK00099.1-1"/>
    <property type="match status" value="1"/>
</dbReference>
<evidence type="ECO:0000256" key="1">
    <source>
        <dbReference type="ARBA" id="ARBA00008889"/>
    </source>
</evidence>
<organism evidence="6 7">
    <name type="scientific">Desulfotomaculum copahuensis</name>
    <dbReference type="NCBI Taxonomy" id="1838280"/>
    <lineage>
        <taxon>Bacteria</taxon>
        <taxon>Bacillati</taxon>
        <taxon>Bacillota</taxon>
        <taxon>Clostridia</taxon>
        <taxon>Eubacteriales</taxon>
        <taxon>Desulfotomaculaceae</taxon>
        <taxon>Desulfotomaculum</taxon>
    </lineage>
</organism>
<evidence type="ECO:0000256" key="2">
    <source>
        <dbReference type="ARBA" id="ARBA00022980"/>
    </source>
</evidence>
<dbReference type="SUPFAM" id="SSF160369">
    <property type="entry name" value="Ribosomal protein L10-like"/>
    <property type="match status" value="1"/>
</dbReference>
<name>A0A1B7LCK3_9FIRM</name>
<evidence type="ECO:0000313" key="7">
    <source>
        <dbReference type="Proteomes" id="UP000078532"/>
    </source>
</evidence>
<dbReference type="STRING" id="1838280.A6M21_13355"/>
<dbReference type="InterPro" id="IPR001790">
    <property type="entry name" value="Ribosomal_uL10"/>
</dbReference>
<dbReference type="EMBL" id="LYVF01000176">
    <property type="protein sequence ID" value="OAT80655.1"/>
    <property type="molecule type" value="Genomic_DNA"/>
</dbReference>
<dbReference type="InterPro" id="IPR043141">
    <property type="entry name" value="Ribosomal_uL10-like_sf"/>
</dbReference>
<dbReference type="CDD" id="cd05797">
    <property type="entry name" value="Ribosomal_L10"/>
    <property type="match status" value="1"/>
</dbReference>
<dbReference type="GO" id="GO:0005840">
    <property type="term" value="C:ribosome"/>
    <property type="evidence" value="ECO:0007669"/>
    <property type="project" value="UniProtKB-KW"/>
</dbReference>
<dbReference type="Pfam" id="PF00466">
    <property type="entry name" value="Ribosomal_L10"/>
    <property type="match status" value="1"/>
</dbReference>
<dbReference type="OrthoDB" id="9808307at2"/>
<accession>A0A1B7LCK3</accession>
<sequence length="173" mass="18921">MPTREKKQEILDELTGKFQASQAVVLANYRGLDVAAMTRVRRRLQQSGGELKVAKNTLAKIAAQKAGLEGLAPYLEGPTVIAFSMEDQVSAAKVLNEMTKEFKLLELKAGMVDGKVIDVDGVRRLADLPSREVLLARVLGGMQSPMYGFAGSLQGILRKFVYALEEIRKQKAG</sequence>
<comment type="subunit">
    <text evidence="5">Part of the ribosomal stalk of the 50S ribosomal subunit. The N-terminus interacts with L11 and the large rRNA to form the base of the stalk. The C-terminus forms an elongated spine to which L12 dimers bind in a sequential fashion forming a multimeric L10(L12)X complex.</text>
</comment>
<dbReference type="PANTHER" id="PTHR11560">
    <property type="entry name" value="39S RIBOSOMAL PROTEIN L10, MITOCHONDRIAL"/>
    <property type="match status" value="1"/>
</dbReference>
<proteinExistence type="inferred from homology"/>
<keyword evidence="3 5" id="KW-0687">Ribonucleoprotein</keyword>
<protein>
    <recommendedName>
        <fullName evidence="4 5">Large ribosomal subunit protein uL10</fullName>
    </recommendedName>
</protein>
<dbReference type="Proteomes" id="UP000078532">
    <property type="component" value="Unassembled WGS sequence"/>
</dbReference>
<evidence type="ECO:0000313" key="6">
    <source>
        <dbReference type="EMBL" id="OAT80655.1"/>
    </source>
</evidence>
<gene>
    <name evidence="5" type="primary">rplJ</name>
    <name evidence="6" type="ORF">A6M21_13355</name>
</gene>
<dbReference type="RefSeq" id="WP_066669689.1">
    <property type="nucleotide sequence ID" value="NZ_LYVF01000176.1"/>
</dbReference>
<reference evidence="6 7" key="1">
    <citation type="submission" date="2016-04" db="EMBL/GenBank/DDBJ databases">
        <authorList>
            <person name="Evans L.H."/>
            <person name="Alamgir A."/>
            <person name="Owens N."/>
            <person name="Weber N.D."/>
            <person name="Virtaneva K."/>
            <person name="Barbian K."/>
            <person name="Babar A."/>
            <person name="Rosenke K."/>
        </authorList>
    </citation>
    <scope>NUCLEOTIDE SEQUENCE [LARGE SCALE GENOMIC DNA]</scope>
    <source>
        <strain evidence="6 7">LMa1</strain>
    </source>
</reference>
<keyword evidence="2 5" id="KW-0689">Ribosomal protein</keyword>
<dbReference type="Gene3D" id="6.10.250.290">
    <property type="match status" value="1"/>
</dbReference>
<evidence type="ECO:0000256" key="3">
    <source>
        <dbReference type="ARBA" id="ARBA00023274"/>
    </source>
</evidence>
<dbReference type="InterPro" id="IPR047865">
    <property type="entry name" value="Ribosomal_uL10_bac_type"/>
</dbReference>
<dbReference type="GO" id="GO:1990904">
    <property type="term" value="C:ribonucleoprotein complex"/>
    <property type="evidence" value="ECO:0007669"/>
    <property type="project" value="UniProtKB-KW"/>
</dbReference>
<keyword evidence="7" id="KW-1185">Reference proteome</keyword>
<dbReference type="Gene3D" id="3.30.70.1730">
    <property type="match status" value="1"/>
</dbReference>
<evidence type="ECO:0000256" key="5">
    <source>
        <dbReference type="HAMAP-Rule" id="MF_00362"/>
    </source>
</evidence>
<dbReference type="InterPro" id="IPR022973">
    <property type="entry name" value="Ribosomal_uL10_bac"/>
</dbReference>
<dbReference type="HAMAP" id="MF_00362">
    <property type="entry name" value="Ribosomal_uL10"/>
    <property type="match status" value="1"/>
</dbReference>
<comment type="function">
    <text evidence="5">Forms part of the ribosomal stalk, playing a central role in the interaction of the ribosome with GTP-bound translation factors.</text>
</comment>
<evidence type="ECO:0000256" key="4">
    <source>
        <dbReference type="ARBA" id="ARBA00035202"/>
    </source>
</evidence>
<dbReference type="GO" id="GO:0006412">
    <property type="term" value="P:translation"/>
    <property type="evidence" value="ECO:0007669"/>
    <property type="project" value="UniProtKB-UniRule"/>
</dbReference>
<comment type="similarity">
    <text evidence="1 5">Belongs to the universal ribosomal protein uL10 family.</text>
</comment>